<name>A0AAD7SRJ6_9TELE</name>
<dbReference type="EMBL" id="JAINUG010000039">
    <property type="protein sequence ID" value="KAJ8407296.1"/>
    <property type="molecule type" value="Genomic_DNA"/>
</dbReference>
<dbReference type="AlphaFoldDB" id="A0AAD7SRJ6"/>
<proteinExistence type="predicted"/>
<evidence type="ECO:0000313" key="3">
    <source>
        <dbReference type="Proteomes" id="UP001221898"/>
    </source>
</evidence>
<feature type="compositionally biased region" description="Low complexity" evidence="1">
    <location>
        <begin position="59"/>
        <end position="70"/>
    </location>
</feature>
<keyword evidence="3" id="KW-1185">Reference proteome</keyword>
<reference evidence="2" key="1">
    <citation type="journal article" date="2023" name="Science">
        <title>Genome structures resolve the early diversification of teleost fishes.</title>
        <authorList>
            <person name="Parey E."/>
            <person name="Louis A."/>
            <person name="Montfort J."/>
            <person name="Bouchez O."/>
            <person name="Roques C."/>
            <person name="Iampietro C."/>
            <person name="Lluch J."/>
            <person name="Castinel A."/>
            <person name="Donnadieu C."/>
            <person name="Desvignes T."/>
            <person name="Floi Bucao C."/>
            <person name="Jouanno E."/>
            <person name="Wen M."/>
            <person name="Mejri S."/>
            <person name="Dirks R."/>
            <person name="Jansen H."/>
            <person name="Henkel C."/>
            <person name="Chen W.J."/>
            <person name="Zahm M."/>
            <person name="Cabau C."/>
            <person name="Klopp C."/>
            <person name="Thompson A.W."/>
            <person name="Robinson-Rechavi M."/>
            <person name="Braasch I."/>
            <person name="Lecointre G."/>
            <person name="Bobe J."/>
            <person name="Postlethwait J.H."/>
            <person name="Berthelot C."/>
            <person name="Roest Crollius H."/>
            <person name="Guiguen Y."/>
        </authorList>
    </citation>
    <scope>NUCLEOTIDE SEQUENCE</scope>
    <source>
        <strain evidence="2">NC1722</strain>
    </source>
</reference>
<dbReference type="Proteomes" id="UP001221898">
    <property type="component" value="Unassembled WGS sequence"/>
</dbReference>
<organism evidence="2 3">
    <name type="scientific">Aldrovandia affinis</name>
    <dbReference type="NCBI Taxonomy" id="143900"/>
    <lineage>
        <taxon>Eukaryota</taxon>
        <taxon>Metazoa</taxon>
        <taxon>Chordata</taxon>
        <taxon>Craniata</taxon>
        <taxon>Vertebrata</taxon>
        <taxon>Euteleostomi</taxon>
        <taxon>Actinopterygii</taxon>
        <taxon>Neopterygii</taxon>
        <taxon>Teleostei</taxon>
        <taxon>Notacanthiformes</taxon>
        <taxon>Halosauridae</taxon>
        <taxon>Aldrovandia</taxon>
    </lineage>
</organism>
<gene>
    <name evidence="2" type="ORF">AAFF_G00278700</name>
</gene>
<sequence>MCDRSGDELLLPEPLRSRRAAPPSARQRGSTWRMQITPVAMDMLPCPRQMSASPPTPRSPRSASPSLAAPHYEPPQRGNILDPALFIEDVSARSVGQKGKARAAYCTVHSGLQRGDVEPAFTG</sequence>
<protein>
    <submittedName>
        <fullName evidence="2">Uncharacterized protein</fullName>
    </submittedName>
</protein>
<evidence type="ECO:0000313" key="2">
    <source>
        <dbReference type="EMBL" id="KAJ8407296.1"/>
    </source>
</evidence>
<feature type="region of interest" description="Disordered" evidence="1">
    <location>
        <begin position="1"/>
        <end position="80"/>
    </location>
</feature>
<comment type="caution">
    <text evidence="2">The sequence shown here is derived from an EMBL/GenBank/DDBJ whole genome shotgun (WGS) entry which is preliminary data.</text>
</comment>
<feature type="compositionally biased region" description="Low complexity" evidence="1">
    <location>
        <begin position="8"/>
        <end position="26"/>
    </location>
</feature>
<accession>A0AAD7SRJ6</accession>
<evidence type="ECO:0000256" key="1">
    <source>
        <dbReference type="SAM" id="MobiDB-lite"/>
    </source>
</evidence>